<organism evidence="2 3">
    <name type="scientific">Epilithonimonas zeae</name>
    <dbReference type="NCBI Taxonomy" id="1416779"/>
    <lineage>
        <taxon>Bacteria</taxon>
        <taxon>Pseudomonadati</taxon>
        <taxon>Bacteroidota</taxon>
        <taxon>Flavobacteriia</taxon>
        <taxon>Flavobacteriales</taxon>
        <taxon>Weeksellaceae</taxon>
        <taxon>Chryseobacterium group</taxon>
        <taxon>Epilithonimonas</taxon>
    </lineage>
</organism>
<dbReference type="EMBL" id="FSRK01000001">
    <property type="protein sequence ID" value="SIN80526.1"/>
    <property type="molecule type" value="Genomic_DNA"/>
</dbReference>
<feature type="chain" id="PRO_5013223978" description="Tetratricopeptide repeat protein" evidence="1">
    <location>
        <begin position="22"/>
        <end position="424"/>
    </location>
</feature>
<keyword evidence="3" id="KW-1185">Reference proteome</keyword>
<evidence type="ECO:0000313" key="3">
    <source>
        <dbReference type="Proteomes" id="UP000185207"/>
    </source>
</evidence>
<dbReference type="AlphaFoldDB" id="A0A1N6EBZ9"/>
<dbReference type="RefSeq" id="WP_074233299.1">
    <property type="nucleotide sequence ID" value="NZ_FSRK01000001.1"/>
</dbReference>
<sequence>MKSIKLIFFCTLVYISSNAQSDNTYQSLVAQASLFHLQKNPEKAVQLYEKAFEIQQPDALTAYKVAGIYSLNQDSEKAFQYLKTSLFSGWTEADWLLFDPYFDNLKTNNSEKWREIETLAISQEKQYEKTLKLPALRKEINLMCLNDQKLRYKKSQNTDENLAKTIDQQINEADSFNLIQSKKIIKQYGWPKMSEIGKDGQNNLWLIVQHADQDVLFQNEALSEMEKLIGTKELNMENYVFLYDRVQCNLNYKQLYGTQVIWSGNGEASGFRPMIREDLANERREKLGLEPLEIYSLIYGFSYQPIDSKESAKRESIYNSQVKELLKNAKKAYNVKEFQKAYDDYNTASTFLGGMSNNDNIEASILFSKIAKIDKDEKYKSIALDFLDLLYLRGKLTITQLLKQSEFKILHQEQRWIDLLGKLK</sequence>
<dbReference type="Pfam" id="PF20329">
    <property type="entry name" value="DUF6624"/>
    <property type="match status" value="1"/>
</dbReference>
<dbReference type="OrthoDB" id="1164858at2"/>
<evidence type="ECO:0000313" key="2">
    <source>
        <dbReference type="EMBL" id="SIN80526.1"/>
    </source>
</evidence>
<dbReference type="InterPro" id="IPR011990">
    <property type="entry name" value="TPR-like_helical_dom_sf"/>
</dbReference>
<name>A0A1N6EBZ9_9FLAO</name>
<gene>
    <name evidence="2" type="ORF">SAMN05444409_0464</name>
</gene>
<dbReference type="Proteomes" id="UP000185207">
    <property type="component" value="Unassembled WGS sequence"/>
</dbReference>
<feature type="signal peptide" evidence="1">
    <location>
        <begin position="1"/>
        <end position="21"/>
    </location>
</feature>
<keyword evidence="1" id="KW-0732">Signal</keyword>
<protein>
    <recommendedName>
        <fullName evidence="4">Tetratricopeptide repeat protein</fullName>
    </recommendedName>
</protein>
<dbReference type="Gene3D" id="1.25.40.10">
    <property type="entry name" value="Tetratricopeptide repeat domain"/>
    <property type="match status" value="1"/>
</dbReference>
<dbReference type="InterPro" id="IPR046732">
    <property type="entry name" value="DUF6624"/>
</dbReference>
<dbReference type="SUPFAM" id="SSF81901">
    <property type="entry name" value="HCP-like"/>
    <property type="match status" value="1"/>
</dbReference>
<reference evidence="3" key="1">
    <citation type="submission" date="2016-11" db="EMBL/GenBank/DDBJ databases">
        <authorList>
            <person name="Varghese N."/>
            <person name="Submissions S."/>
        </authorList>
    </citation>
    <scope>NUCLEOTIDE SEQUENCE [LARGE SCALE GENOMIC DNA]</scope>
    <source>
        <strain evidence="3">DSM 27623</strain>
    </source>
</reference>
<dbReference type="STRING" id="1416779.SAMN05444409_0464"/>
<proteinExistence type="predicted"/>
<accession>A0A1N6EBZ9</accession>
<evidence type="ECO:0000256" key="1">
    <source>
        <dbReference type="SAM" id="SignalP"/>
    </source>
</evidence>
<evidence type="ECO:0008006" key="4">
    <source>
        <dbReference type="Google" id="ProtNLM"/>
    </source>
</evidence>